<feature type="domain" description="Arginyl tRNA synthetase N-terminal" evidence="12">
    <location>
        <begin position="6"/>
        <end position="88"/>
    </location>
</feature>
<evidence type="ECO:0000259" key="12">
    <source>
        <dbReference type="SMART" id="SM01016"/>
    </source>
</evidence>
<gene>
    <name evidence="9" type="primary">argS</name>
    <name evidence="13" type="ORF">EI684_19635</name>
</gene>
<evidence type="ECO:0000256" key="5">
    <source>
        <dbReference type="ARBA" id="ARBA00022840"/>
    </source>
</evidence>
<evidence type="ECO:0000259" key="11">
    <source>
        <dbReference type="SMART" id="SM00836"/>
    </source>
</evidence>
<evidence type="ECO:0000256" key="6">
    <source>
        <dbReference type="ARBA" id="ARBA00022917"/>
    </source>
</evidence>
<keyword evidence="5 9" id="KW-0067">ATP-binding</keyword>
<dbReference type="PANTHER" id="PTHR11956:SF5">
    <property type="entry name" value="ARGININE--TRNA LIGASE, CYTOPLASMIC"/>
    <property type="match status" value="1"/>
</dbReference>
<dbReference type="GO" id="GO:0005737">
    <property type="term" value="C:cytoplasm"/>
    <property type="evidence" value="ECO:0007669"/>
    <property type="project" value="UniProtKB-SubCell"/>
</dbReference>
<dbReference type="InterPro" id="IPR001278">
    <property type="entry name" value="Arg-tRNA-ligase"/>
</dbReference>
<dbReference type="InterPro" id="IPR014729">
    <property type="entry name" value="Rossmann-like_a/b/a_fold"/>
</dbReference>
<dbReference type="InterPro" id="IPR009080">
    <property type="entry name" value="tRNAsynth_Ia_anticodon-bd"/>
</dbReference>
<evidence type="ECO:0000313" key="14">
    <source>
        <dbReference type="Proteomes" id="UP000280307"/>
    </source>
</evidence>
<dbReference type="EMBL" id="RSAS01000812">
    <property type="protein sequence ID" value="RRR67046.1"/>
    <property type="molecule type" value="Genomic_DNA"/>
</dbReference>
<dbReference type="Pfam" id="PF03485">
    <property type="entry name" value="Arg_tRNA_synt_N"/>
    <property type="match status" value="1"/>
</dbReference>
<comment type="subcellular location">
    <subcellularLocation>
        <location evidence="9">Cytoplasm</location>
    </subcellularLocation>
</comment>
<dbReference type="SMART" id="SM00836">
    <property type="entry name" value="DALR_1"/>
    <property type="match status" value="1"/>
</dbReference>
<accession>A0A426TSI8</accession>
<dbReference type="InterPro" id="IPR008909">
    <property type="entry name" value="DALR_anticod-bd"/>
</dbReference>
<comment type="subunit">
    <text evidence="9">Monomer.</text>
</comment>
<dbReference type="Proteomes" id="UP000280307">
    <property type="component" value="Unassembled WGS sequence"/>
</dbReference>
<keyword evidence="4 9" id="KW-0547">Nucleotide-binding</keyword>
<dbReference type="InterPro" id="IPR035684">
    <property type="entry name" value="ArgRS_core"/>
</dbReference>
<evidence type="ECO:0000256" key="4">
    <source>
        <dbReference type="ARBA" id="ARBA00022741"/>
    </source>
</evidence>
<dbReference type="CDD" id="cd00671">
    <property type="entry name" value="ArgRS_core"/>
    <property type="match status" value="1"/>
</dbReference>
<dbReference type="NCBIfam" id="TIGR00456">
    <property type="entry name" value="argS"/>
    <property type="match status" value="1"/>
</dbReference>
<evidence type="ECO:0000256" key="8">
    <source>
        <dbReference type="ARBA" id="ARBA00049339"/>
    </source>
</evidence>
<dbReference type="PROSITE" id="PS00178">
    <property type="entry name" value="AA_TRNA_LIGASE_I"/>
    <property type="match status" value="1"/>
</dbReference>
<evidence type="ECO:0000256" key="2">
    <source>
        <dbReference type="ARBA" id="ARBA00022490"/>
    </source>
</evidence>
<keyword evidence="3 9" id="KW-0436">Ligase</keyword>
<comment type="caution">
    <text evidence="13">The sequence shown here is derived from an EMBL/GenBank/DDBJ whole genome shotgun (WGS) entry which is preliminary data.</text>
</comment>
<dbReference type="GO" id="GO:0006420">
    <property type="term" value="P:arginyl-tRNA aminoacylation"/>
    <property type="evidence" value="ECO:0007669"/>
    <property type="project" value="UniProtKB-UniRule"/>
</dbReference>
<evidence type="ECO:0000256" key="7">
    <source>
        <dbReference type="ARBA" id="ARBA00023146"/>
    </source>
</evidence>
<dbReference type="GO" id="GO:0004814">
    <property type="term" value="F:arginine-tRNA ligase activity"/>
    <property type="evidence" value="ECO:0007669"/>
    <property type="project" value="UniProtKB-UniRule"/>
</dbReference>
<dbReference type="EC" id="6.1.1.19" evidence="9"/>
<proteinExistence type="inferred from homology"/>
<dbReference type="CDD" id="cd07956">
    <property type="entry name" value="Anticodon_Ia_Arg"/>
    <property type="match status" value="1"/>
</dbReference>
<dbReference type="Gene3D" id="1.10.730.10">
    <property type="entry name" value="Isoleucyl-tRNA Synthetase, Domain 1"/>
    <property type="match status" value="1"/>
</dbReference>
<name>A0A426TSI8_9CHLR</name>
<dbReference type="InterPro" id="IPR001412">
    <property type="entry name" value="aa-tRNA-synth_I_CS"/>
</dbReference>
<dbReference type="Gene3D" id="3.30.1360.70">
    <property type="entry name" value="Arginyl tRNA synthetase N-terminal domain"/>
    <property type="match status" value="1"/>
</dbReference>
<dbReference type="Pfam" id="PF05746">
    <property type="entry name" value="DALR_1"/>
    <property type="match status" value="1"/>
</dbReference>
<keyword evidence="2 9" id="KW-0963">Cytoplasm</keyword>
<evidence type="ECO:0000256" key="10">
    <source>
        <dbReference type="RuleBase" id="RU363038"/>
    </source>
</evidence>
<dbReference type="InterPro" id="IPR036695">
    <property type="entry name" value="Arg-tRNA-synth_N_sf"/>
</dbReference>
<dbReference type="PANTHER" id="PTHR11956">
    <property type="entry name" value="ARGINYL-TRNA SYNTHETASE"/>
    <property type="match status" value="1"/>
</dbReference>
<dbReference type="Gene3D" id="3.40.50.620">
    <property type="entry name" value="HUPs"/>
    <property type="match status" value="1"/>
</dbReference>
<dbReference type="FunFam" id="3.40.50.620:FF:000116">
    <property type="entry name" value="Arginine--tRNA ligase"/>
    <property type="match status" value="1"/>
</dbReference>
<organism evidence="13 14">
    <name type="scientific">Candidatus Viridilinea halotolerans</name>
    <dbReference type="NCBI Taxonomy" id="2491704"/>
    <lineage>
        <taxon>Bacteria</taxon>
        <taxon>Bacillati</taxon>
        <taxon>Chloroflexota</taxon>
        <taxon>Chloroflexia</taxon>
        <taxon>Chloroflexales</taxon>
        <taxon>Chloroflexineae</taxon>
        <taxon>Oscillochloridaceae</taxon>
        <taxon>Candidatus Viridilinea</taxon>
    </lineage>
</organism>
<dbReference type="Pfam" id="PF00750">
    <property type="entry name" value="tRNA-synt_1d"/>
    <property type="match status" value="1"/>
</dbReference>
<feature type="domain" description="DALR anticodon binding" evidence="11">
    <location>
        <begin position="457"/>
        <end position="575"/>
    </location>
</feature>
<comment type="similarity">
    <text evidence="1 9 10">Belongs to the class-I aminoacyl-tRNA synthetase family.</text>
</comment>
<reference evidence="13 14" key="1">
    <citation type="submission" date="2018-12" db="EMBL/GenBank/DDBJ databases">
        <title>Genome Sequence of Candidatus Viridilinea halotolerans isolated from saline sulfide-rich spring.</title>
        <authorList>
            <person name="Grouzdev D.S."/>
            <person name="Burganskaya E.I."/>
            <person name="Krutkina M.S."/>
            <person name="Sukhacheva M.V."/>
            <person name="Gorlenko V.M."/>
        </authorList>
    </citation>
    <scope>NUCLEOTIDE SEQUENCE [LARGE SCALE GENOMIC DNA]</scope>
    <source>
        <strain evidence="13">Chok-6</strain>
    </source>
</reference>
<dbReference type="GO" id="GO:0005524">
    <property type="term" value="F:ATP binding"/>
    <property type="evidence" value="ECO:0007669"/>
    <property type="project" value="UniProtKB-UniRule"/>
</dbReference>
<feature type="short sequence motif" description="'HIGH' region" evidence="9">
    <location>
        <begin position="126"/>
        <end position="136"/>
    </location>
</feature>
<sequence>MDYALERFTAEVTAAIAATGRVPLDVIELTTPKANIPADLALPMFKAAKALGVSPPQLAAELAASIQLPATGLVGSVEATGPFLNFSLNPERLAQHVLATIQAQGDAYGAQTLGADQTVVVDYSAPNIAKRMHVGHIRSTIIGQALVNIYRALGYRVIGDNHLGDWGKQFGVVLAAIEREGKPTTEGEVALADLEAQYARYAAAAKDDPALDEHARHWSLRLEQGDADARALWQWCVDLTMTAAQRNYDRLSVKIDHAYGESFYEPMLADVIAQAQAAGVAFRDEGGAVVVENLQKLPTFLLQRSDGGTLYMTRDVATIVFRLREFAPRALIYVVGEPQTLHLRQLFALVEAMGYGAGVTLTHVAFGTIFDAKGMPLSTRRGNMVYLEALLDDAVARALAVVEQKSPELPEAEKLAVAEAVGVGAVVYNDLYQDPKRNITLDWERMLATEGNSATYLQYSHARCVSILRRANEDGGGGVGDALTLLTHPAETRLLKHLARLPEALREAAARHAPFVIADWCYATAREFGVFFEQCPVLRAETPALRGARLRLVAATASALRRGLALLGIRAPERM</sequence>
<comment type="catalytic activity">
    <reaction evidence="8 9">
        <text>tRNA(Arg) + L-arginine + ATP = L-arginyl-tRNA(Arg) + AMP + diphosphate</text>
        <dbReference type="Rhea" id="RHEA:20301"/>
        <dbReference type="Rhea" id="RHEA-COMP:9658"/>
        <dbReference type="Rhea" id="RHEA-COMP:9673"/>
        <dbReference type="ChEBI" id="CHEBI:30616"/>
        <dbReference type="ChEBI" id="CHEBI:32682"/>
        <dbReference type="ChEBI" id="CHEBI:33019"/>
        <dbReference type="ChEBI" id="CHEBI:78442"/>
        <dbReference type="ChEBI" id="CHEBI:78513"/>
        <dbReference type="ChEBI" id="CHEBI:456215"/>
        <dbReference type="EC" id="6.1.1.19"/>
    </reaction>
</comment>
<dbReference type="SUPFAM" id="SSF52374">
    <property type="entry name" value="Nucleotidylyl transferase"/>
    <property type="match status" value="1"/>
</dbReference>
<keyword evidence="6 9" id="KW-0648">Protein biosynthesis</keyword>
<dbReference type="InterPro" id="IPR005148">
    <property type="entry name" value="Arg-tRNA-synth_N"/>
</dbReference>
<evidence type="ECO:0000256" key="3">
    <source>
        <dbReference type="ARBA" id="ARBA00022598"/>
    </source>
</evidence>
<dbReference type="SUPFAM" id="SSF55190">
    <property type="entry name" value="Arginyl-tRNA synthetase (ArgRS), N-terminal 'additional' domain"/>
    <property type="match status" value="1"/>
</dbReference>
<evidence type="ECO:0000313" key="13">
    <source>
        <dbReference type="EMBL" id="RRR67046.1"/>
    </source>
</evidence>
<dbReference type="SUPFAM" id="SSF47323">
    <property type="entry name" value="Anticodon-binding domain of a subclass of class I aminoacyl-tRNA synthetases"/>
    <property type="match status" value="1"/>
</dbReference>
<dbReference type="SMART" id="SM01016">
    <property type="entry name" value="Arg_tRNA_synt_N"/>
    <property type="match status" value="1"/>
</dbReference>
<keyword evidence="7 9" id="KW-0030">Aminoacyl-tRNA synthetase</keyword>
<dbReference type="AlphaFoldDB" id="A0A426TSI8"/>
<evidence type="ECO:0000256" key="9">
    <source>
        <dbReference type="HAMAP-Rule" id="MF_00123"/>
    </source>
</evidence>
<protein>
    <recommendedName>
        <fullName evidence="9">Arginine--tRNA ligase</fullName>
        <ecNumber evidence="9">6.1.1.19</ecNumber>
    </recommendedName>
    <alternativeName>
        <fullName evidence="9">Arginyl-tRNA synthetase</fullName>
        <shortName evidence="9">ArgRS</shortName>
    </alternativeName>
</protein>
<evidence type="ECO:0000256" key="1">
    <source>
        <dbReference type="ARBA" id="ARBA00005594"/>
    </source>
</evidence>
<dbReference type="PRINTS" id="PR01038">
    <property type="entry name" value="TRNASYNTHARG"/>
</dbReference>
<dbReference type="HAMAP" id="MF_00123">
    <property type="entry name" value="Arg_tRNA_synth"/>
    <property type="match status" value="1"/>
</dbReference>